<protein>
    <submittedName>
        <fullName evidence="1">Uncharacterized protein</fullName>
    </submittedName>
</protein>
<dbReference type="AlphaFoldDB" id="A0A0R3KEK9"/>
<evidence type="ECO:0000313" key="1">
    <source>
        <dbReference type="EMBL" id="KRQ94072.1"/>
    </source>
</evidence>
<evidence type="ECO:0000313" key="2">
    <source>
        <dbReference type="Proteomes" id="UP000050863"/>
    </source>
</evidence>
<organism evidence="1 2">
    <name type="scientific">Bradyrhizobium jicamae</name>
    <dbReference type="NCBI Taxonomy" id="280332"/>
    <lineage>
        <taxon>Bacteria</taxon>
        <taxon>Pseudomonadati</taxon>
        <taxon>Pseudomonadota</taxon>
        <taxon>Alphaproteobacteria</taxon>
        <taxon>Hyphomicrobiales</taxon>
        <taxon>Nitrobacteraceae</taxon>
        <taxon>Bradyrhizobium</taxon>
    </lineage>
</organism>
<keyword evidence="2" id="KW-1185">Reference proteome</keyword>
<name>A0A0R3KEK9_9BRAD</name>
<dbReference type="Proteomes" id="UP000050863">
    <property type="component" value="Unassembled WGS sequence"/>
</dbReference>
<comment type="caution">
    <text evidence="1">The sequence shown here is derived from an EMBL/GenBank/DDBJ whole genome shotgun (WGS) entry which is preliminary data.</text>
</comment>
<reference evidence="1 2" key="1">
    <citation type="submission" date="2014-03" db="EMBL/GenBank/DDBJ databases">
        <title>Bradyrhizobium valentinum sp. nov., isolated from effective nodules of Lupinus mariae-josephae, a lupine endemic of basic-lime soils in Eastern Spain.</title>
        <authorList>
            <person name="Duran D."/>
            <person name="Rey L."/>
            <person name="Navarro A."/>
            <person name="Busquets A."/>
            <person name="Imperial J."/>
            <person name="Ruiz-Argueso T."/>
        </authorList>
    </citation>
    <scope>NUCLEOTIDE SEQUENCE [LARGE SCALE GENOMIC DNA]</scope>
    <source>
        <strain evidence="1 2">PAC68</strain>
    </source>
</reference>
<accession>A0A0R3KEK9</accession>
<gene>
    <name evidence="1" type="ORF">CQ12_20925</name>
</gene>
<dbReference type="EMBL" id="LLXZ01000220">
    <property type="protein sequence ID" value="KRQ94072.1"/>
    <property type="molecule type" value="Genomic_DNA"/>
</dbReference>
<dbReference type="STRING" id="280332.CQ12_20925"/>
<sequence length="62" mass="7010">MGFAEPVIGRAFARPVGSTLPTKMRAAISWYHPRFGGGPDMIHLERQRFRITMEPRGGRLEV</sequence>
<proteinExistence type="predicted"/>